<keyword evidence="9" id="KW-1185">Reference proteome</keyword>
<evidence type="ECO:0008006" key="10">
    <source>
        <dbReference type="Google" id="ProtNLM"/>
    </source>
</evidence>
<protein>
    <recommendedName>
        <fullName evidence="10">Integral membrane protein-like protein</fullName>
    </recommendedName>
</protein>
<keyword evidence="3 7" id="KW-0812">Transmembrane</keyword>
<dbReference type="InterPro" id="IPR022791">
    <property type="entry name" value="L-PG_synthase/AglD"/>
</dbReference>
<dbReference type="PANTHER" id="PTHR39087:SF2">
    <property type="entry name" value="UPF0104 MEMBRANE PROTEIN MJ1595"/>
    <property type="match status" value="1"/>
</dbReference>
<feature type="compositionally biased region" description="Basic residues" evidence="6">
    <location>
        <begin position="315"/>
        <end position="339"/>
    </location>
</feature>
<dbReference type="EMBL" id="BOMG01000095">
    <property type="protein sequence ID" value="GID59214.1"/>
    <property type="molecule type" value="Genomic_DNA"/>
</dbReference>
<dbReference type="NCBIfam" id="TIGR00374">
    <property type="entry name" value="flippase-like domain"/>
    <property type="match status" value="1"/>
</dbReference>
<gene>
    <name evidence="8" type="ORF">Aco03nite_076180</name>
</gene>
<name>A0ABQ3XL21_9ACTN</name>
<feature type="transmembrane region" description="Helical" evidence="7">
    <location>
        <begin position="149"/>
        <end position="168"/>
    </location>
</feature>
<proteinExistence type="predicted"/>
<keyword evidence="4 7" id="KW-1133">Transmembrane helix</keyword>
<feature type="transmembrane region" description="Helical" evidence="7">
    <location>
        <begin position="284"/>
        <end position="305"/>
    </location>
</feature>
<evidence type="ECO:0000256" key="6">
    <source>
        <dbReference type="SAM" id="MobiDB-lite"/>
    </source>
</evidence>
<keyword evidence="2" id="KW-1003">Cell membrane</keyword>
<organism evidence="8 9">
    <name type="scientific">Actinoplanes couchii</name>
    <dbReference type="NCBI Taxonomy" id="403638"/>
    <lineage>
        <taxon>Bacteria</taxon>
        <taxon>Bacillati</taxon>
        <taxon>Actinomycetota</taxon>
        <taxon>Actinomycetes</taxon>
        <taxon>Micromonosporales</taxon>
        <taxon>Micromonosporaceae</taxon>
        <taxon>Actinoplanes</taxon>
    </lineage>
</organism>
<evidence type="ECO:0000256" key="2">
    <source>
        <dbReference type="ARBA" id="ARBA00022475"/>
    </source>
</evidence>
<feature type="transmembrane region" description="Helical" evidence="7">
    <location>
        <begin position="121"/>
        <end position="143"/>
    </location>
</feature>
<evidence type="ECO:0000256" key="5">
    <source>
        <dbReference type="ARBA" id="ARBA00023136"/>
    </source>
</evidence>
<dbReference type="Proteomes" id="UP000612282">
    <property type="component" value="Unassembled WGS sequence"/>
</dbReference>
<accession>A0ABQ3XL21</accession>
<evidence type="ECO:0000256" key="3">
    <source>
        <dbReference type="ARBA" id="ARBA00022692"/>
    </source>
</evidence>
<dbReference type="Pfam" id="PF03706">
    <property type="entry name" value="LPG_synthase_TM"/>
    <property type="match status" value="1"/>
</dbReference>
<dbReference type="PANTHER" id="PTHR39087">
    <property type="entry name" value="UPF0104 MEMBRANE PROTEIN MJ1595"/>
    <property type="match status" value="1"/>
</dbReference>
<evidence type="ECO:0000313" key="8">
    <source>
        <dbReference type="EMBL" id="GID59214.1"/>
    </source>
</evidence>
<sequence length="345" mass="36949">MEPEPKPPRQWLRPALLTTTILVAGFALHDRVPDPDTVLTVIDQADPWWFAAAVLAQILSQTVFAGQQWAVLAALGTRIPARSMLAVSSSRSAISMALPAGSAASAAFAIRQYARHGAGTAVATAATLLSGLASLIGLALLYLFSVGNAVVAIAMMATVPIAAVLMRGRHHDRPTRKLPRFLDRIADQLHQAIAAVRALRIRDRATAVGLAALNWLLDMACLVAVTHACGAPLTWQQTATVYLTVQIVRQIPLTPGGIGLVEAGLLAGLVTAGTPESTAAVVVLGYRLLSFWLILPTGAIAYLALTRRPGTTRASQRRCLPHRSRTIRRSPRPLRPHNRRSSEQR</sequence>
<evidence type="ECO:0000256" key="4">
    <source>
        <dbReference type="ARBA" id="ARBA00022989"/>
    </source>
</evidence>
<evidence type="ECO:0000256" key="7">
    <source>
        <dbReference type="SAM" id="Phobius"/>
    </source>
</evidence>
<keyword evidence="5 7" id="KW-0472">Membrane</keyword>
<reference evidence="8 9" key="1">
    <citation type="submission" date="2021-01" db="EMBL/GenBank/DDBJ databases">
        <title>Whole genome shotgun sequence of Actinoplanes couchii NBRC 106145.</title>
        <authorList>
            <person name="Komaki H."/>
            <person name="Tamura T."/>
        </authorList>
    </citation>
    <scope>NUCLEOTIDE SEQUENCE [LARGE SCALE GENOMIC DNA]</scope>
    <source>
        <strain evidence="8 9">NBRC 106145</strain>
    </source>
</reference>
<evidence type="ECO:0000256" key="1">
    <source>
        <dbReference type="ARBA" id="ARBA00004651"/>
    </source>
</evidence>
<comment type="caution">
    <text evidence="8">The sequence shown here is derived from an EMBL/GenBank/DDBJ whole genome shotgun (WGS) entry which is preliminary data.</text>
</comment>
<feature type="region of interest" description="Disordered" evidence="6">
    <location>
        <begin position="313"/>
        <end position="345"/>
    </location>
</feature>
<comment type="subcellular location">
    <subcellularLocation>
        <location evidence="1">Cell membrane</location>
        <topology evidence="1">Multi-pass membrane protein</topology>
    </subcellularLocation>
</comment>
<dbReference type="RefSeq" id="WP_203805111.1">
    <property type="nucleotide sequence ID" value="NZ_BAAAQE010000117.1"/>
</dbReference>
<evidence type="ECO:0000313" key="9">
    <source>
        <dbReference type="Proteomes" id="UP000612282"/>
    </source>
</evidence>